<dbReference type="PANTHER" id="PTHR31088:SF6">
    <property type="entry name" value="PHAGE SHOCK PROTEIN A"/>
    <property type="match status" value="1"/>
</dbReference>
<sequence length="218" mass="25807">MTNLFIKLKNTIIADLNEALDQQEKQNPIAMLNHYLCQCEQETDKVRKLVERQYRLKDEFTREYNQAIELAEKRKQQSEIASKAGETELYQFATGEHQQYTERAQRLLPLIAQVSEQLGQLEARYEEMKQKLKDMQLRRLELMGRENVTRANLRMNQVLESNSYSDQPYSKFKDIENYLDGLEHKVNNAYYRSTIDARVAQIEKELESKSDVFIEKSK</sequence>
<dbReference type="EMBL" id="CVRB01000003">
    <property type="protein sequence ID" value="CRK82751.1"/>
    <property type="molecule type" value="Genomic_DNA"/>
</dbReference>
<reference evidence="4" key="1">
    <citation type="submission" date="2015-05" db="EMBL/GenBank/DDBJ databases">
        <authorList>
            <person name="Urmite Genomes"/>
        </authorList>
    </citation>
    <scope>NUCLEOTIDE SEQUENCE [LARGE SCALE GENOMIC DNA]</scope>
    <source>
        <strain evidence="4">LF1</strain>
    </source>
</reference>
<evidence type="ECO:0000256" key="2">
    <source>
        <dbReference type="SAM" id="Coils"/>
    </source>
</evidence>
<protein>
    <submittedName>
        <fullName evidence="3">Modulator of lia operon expression</fullName>
    </submittedName>
</protein>
<dbReference type="OrthoDB" id="2366053at2"/>
<dbReference type="Proteomes" id="UP000199087">
    <property type="component" value="Unassembled WGS sequence"/>
</dbReference>
<evidence type="ECO:0000256" key="1">
    <source>
        <dbReference type="ARBA" id="ARBA00043985"/>
    </source>
</evidence>
<name>A0A0U1NXK8_9BACI</name>
<dbReference type="RefSeq" id="WP_090635078.1">
    <property type="nucleotide sequence ID" value="NZ_CVRB01000003.1"/>
</dbReference>
<gene>
    <name evidence="3" type="primary">liaH_2</name>
    <name evidence="3" type="ORF">BN000_02697</name>
</gene>
<accession>A0A0U1NXK8</accession>
<dbReference type="InterPro" id="IPR007157">
    <property type="entry name" value="PspA_VIPP1"/>
</dbReference>
<organism evidence="3 4">
    <name type="scientific">Neobacillus massiliamazoniensis</name>
    <dbReference type="NCBI Taxonomy" id="1499688"/>
    <lineage>
        <taxon>Bacteria</taxon>
        <taxon>Bacillati</taxon>
        <taxon>Bacillota</taxon>
        <taxon>Bacilli</taxon>
        <taxon>Bacillales</taxon>
        <taxon>Bacillaceae</taxon>
        <taxon>Neobacillus</taxon>
    </lineage>
</organism>
<proteinExistence type="inferred from homology"/>
<keyword evidence="4" id="KW-1185">Reference proteome</keyword>
<dbReference type="STRING" id="1499688.BN000_02697"/>
<dbReference type="PANTHER" id="PTHR31088">
    <property type="entry name" value="MEMBRANE-ASSOCIATED PROTEIN VIPP1, CHLOROPLASTIC"/>
    <property type="match status" value="1"/>
</dbReference>
<comment type="similarity">
    <text evidence="1">Belongs to the PspA/Vipp/IM30 family.</text>
</comment>
<dbReference type="Pfam" id="PF04012">
    <property type="entry name" value="PspA_IM30"/>
    <property type="match status" value="1"/>
</dbReference>
<evidence type="ECO:0000313" key="4">
    <source>
        <dbReference type="Proteomes" id="UP000199087"/>
    </source>
</evidence>
<evidence type="ECO:0000313" key="3">
    <source>
        <dbReference type="EMBL" id="CRK82751.1"/>
    </source>
</evidence>
<keyword evidence="2" id="KW-0175">Coiled coil</keyword>
<feature type="coiled-coil region" evidence="2">
    <location>
        <begin position="111"/>
        <end position="145"/>
    </location>
</feature>
<dbReference type="AlphaFoldDB" id="A0A0U1NXK8"/>